<dbReference type="NCBIfam" id="NF000995">
    <property type="entry name" value="PRK00104.1-4"/>
    <property type="match status" value="1"/>
</dbReference>
<keyword evidence="3" id="KW-0132">Cell division</keyword>
<keyword evidence="1 3" id="KW-0159">Chromosome partition</keyword>
<dbReference type="HAMAP" id="MF_01805">
    <property type="entry name" value="ScpA"/>
    <property type="match status" value="1"/>
</dbReference>
<evidence type="ECO:0000256" key="1">
    <source>
        <dbReference type="ARBA" id="ARBA00022829"/>
    </source>
</evidence>
<reference evidence="4 5" key="1">
    <citation type="journal article" date="2014" name="Genome Announc.">
        <title>Draft Genome Sequence of Geobacillus thermopakistaniensis Strain MAS1.</title>
        <authorList>
            <person name="Siddiqui M.A."/>
            <person name="Rashid N."/>
            <person name="Ayyampalayam S."/>
            <person name="Whitman W.B."/>
        </authorList>
    </citation>
    <scope>NUCLEOTIDE SEQUENCE [LARGE SCALE GENOMIC DNA]</scope>
    <source>
        <strain evidence="4 5">MAS1</strain>
    </source>
</reference>
<protein>
    <recommendedName>
        <fullName evidence="2 3">Segregation and condensation protein A</fullName>
    </recommendedName>
</protein>
<comment type="caution">
    <text evidence="4">The sequence shown here is derived from an EMBL/GenBank/DDBJ whole genome shotgun (WGS) entry which is preliminary data.</text>
</comment>
<dbReference type="InterPro" id="IPR023093">
    <property type="entry name" value="ScpA-like_C"/>
</dbReference>
<dbReference type="GO" id="GO:0006260">
    <property type="term" value="P:DNA replication"/>
    <property type="evidence" value="ECO:0007669"/>
    <property type="project" value="UniProtKB-UniRule"/>
</dbReference>
<comment type="subcellular location">
    <subcellularLocation>
        <location evidence="3">Cytoplasm</location>
    </subcellularLocation>
    <text evidence="3">Associated with two foci at the outer edges of the nucleoid region in young cells, and at four foci within both cell halves in older cells.</text>
</comment>
<keyword evidence="5" id="KW-1185">Reference proteome</keyword>
<keyword evidence="3" id="KW-0131">Cell cycle</keyword>
<dbReference type="Gene3D" id="6.10.250.2410">
    <property type="match status" value="1"/>
</dbReference>
<organism evidence="4 5">
    <name type="scientific">Geobacillus thermopakistaniensis (strain MAS1)</name>
    <dbReference type="NCBI Taxonomy" id="1408282"/>
    <lineage>
        <taxon>Bacteria</taxon>
        <taxon>Bacillati</taxon>
        <taxon>Bacillota</taxon>
        <taxon>Bacilli</taxon>
        <taxon>Bacillales</taxon>
        <taxon>Anoxybacillaceae</taxon>
        <taxon>Geobacillus</taxon>
    </lineage>
</organism>
<dbReference type="GO" id="GO:0007059">
    <property type="term" value="P:chromosome segregation"/>
    <property type="evidence" value="ECO:0007669"/>
    <property type="project" value="UniProtKB-UniRule"/>
</dbReference>
<proteinExistence type="inferred from homology"/>
<evidence type="ECO:0000256" key="3">
    <source>
        <dbReference type="HAMAP-Rule" id="MF_01805"/>
    </source>
</evidence>
<dbReference type="PANTHER" id="PTHR33969:SF2">
    <property type="entry name" value="SEGREGATION AND CONDENSATION PROTEIN A"/>
    <property type="match status" value="1"/>
</dbReference>
<dbReference type="Proteomes" id="UP000018339">
    <property type="component" value="Unassembled WGS sequence"/>
</dbReference>
<gene>
    <name evidence="3" type="primary">scpA</name>
    <name evidence="4" type="ORF">T260_07645</name>
</gene>
<dbReference type="GO" id="GO:0051301">
    <property type="term" value="P:cell division"/>
    <property type="evidence" value="ECO:0007669"/>
    <property type="project" value="UniProtKB-KW"/>
</dbReference>
<dbReference type="GO" id="GO:0005737">
    <property type="term" value="C:cytoplasm"/>
    <property type="evidence" value="ECO:0007669"/>
    <property type="project" value="UniProtKB-SubCell"/>
</dbReference>
<accession>A0A7U9JBM9</accession>
<dbReference type="AlphaFoldDB" id="A0A7U9JBM9"/>
<comment type="function">
    <text evidence="3">Participates in chromosomal partition during cell division. May act via the formation of a condensin-like complex containing Smc and ScpB that pull DNA away from mid-cell into both cell halves.</text>
</comment>
<dbReference type="Gene3D" id="1.10.10.580">
    <property type="entry name" value="Structural maintenance of chromosome 1. Chain E"/>
    <property type="match status" value="1"/>
</dbReference>
<evidence type="ECO:0000313" key="5">
    <source>
        <dbReference type="Proteomes" id="UP000018339"/>
    </source>
</evidence>
<sequence>MKADGSSSIIRLRRSAAQKRDCFPFASPLRYDTINVLQLETSLPGGGSGKNGGMDVQLPYNVKIEAFEGPLDLLLHLINRYEIDIYDIPVAQITEQYMAYIHAMQELELDIASEYLVMAATLLAIKSKMLLPPSNEEAVDGDIEWGDDGDPREELAQRLLEYKKFKEAARELKRREEERALLFTKPPSDLSAYADEKKAAPLDVNVYDMLGALSKLLRRKKLQKPMRAKISRQDISVEQRMAEILHELKQANGRKNFYELFPSYDRSYIVVTFLAILELMKQDEIIVEQERNFSDLFLAVKPAG</sequence>
<evidence type="ECO:0000313" key="4">
    <source>
        <dbReference type="EMBL" id="ESU72487.1"/>
    </source>
</evidence>
<dbReference type="EMBL" id="AYSF01000042">
    <property type="protein sequence ID" value="ESU72487.1"/>
    <property type="molecule type" value="Genomic_DNA"/>
</dbReference>
<dbReference type="PANTHER" id="PTHR33969">
    <property type="entry name" value="SEGREGATION AND CONDENSATION PROTEIN A"/>
    <property type="match status" value="1"/>
</dbReference>
<dbReference type="InterPro" id="IPR003768">
    <property type="entry name" value="ScpA"/>
</dbReference>
<comment type="similarity">
    <text evidence="3">Belongs to the ScpA family.</text>
</comment>
<evidence type="ECO:0000256" key="2">
    <source>
        <dbReference type="ARBA" id="ARBA00044777"/>
    </source>
</evidence>
<name>A0A7U9JBM9_GEOTM</name>
<comment type="subunit">
    <text evidence="3">Component of a cohesin-like complex composed of ScpA, ScpB and the Smc homodimer, in which ScpA and ScpB bind to the head domain of Smc. The presence of the three proteins is required for the association of the complex with DNA.</text>
</comment>
<keyword evidence="3" id="KW-0963">Cytoplasm</keyword>
<dbReference type="Pfam" id="PF02616">
    <property type="entry name" value="SMC_ScpA"/>
    <property type="match status" value="1"/>
</dbReference>